<sequence>MQRLTVHAIRDIKNGEQVTACYTNSPFMNHADRKKHLDEWDFSCSCEACLDSGSDVLRTRMRVLNDGLSAYRYYGGDLLDEGPKTANDAVRDSEELAGMLVKQGIVGLDLSLAYVLSTQLLLIAYAYDRYQQCAKLCHEARLPQKALEYARKALEVERCAIGTETKFLRDAGEGSEYLIDCLEGKIPMNPATGQRSW</sequence>
<dbReference type="OrthoDB" id="265717at2759"/>
<accession>A0A1Y2D7U3</accession>
<dbReference type="Gene3D" id="2.170.270.10">
    <property type="entry name" value="SET domain"/>
    <property type="match status" value="1"/>
</dbReference>
<dbReference type="EMBL" id="MCFJ01000032">
    <property type="protein sequence ID" value="ORY54705.1"/>
    <property type="molecule type" value="Genomic_DNA"/>
</dbReference>
<dbReference type="AlphaFoldDB" id="A0A1Y2D7U3"/>
<comment type="caution">
    <text evidence="1">The sequence shown here is derived from an EMBL/GenBank/DDBJ whole genome shotgun (WGS) entry which is preliminary data.</text>
</comment>
<dbReference type="PANTHER" id="PTHR47332">
    <property type="entry name" value="SET DOMAIN-CONTAINING PROTEIN 5"/>
    <property type="match status" value="1"/>
</dbReference>
<reference evidence="1 2" key="1">
    <citation type="submission" date="2016-07" db="EMBL/GenBank/DDBJ databases">
        <title>Pervasive Adenine N6-methylation of Active Genes in Fungi.</title>
        <authorList>
            <consortium name="DOE Joint Genome Institute"/>
            <person name="Mondo S.J."/>
            <person name="Dannebaum R.O."/>
            <person name="Kuo R.C."/>
            <person name="Labutti K."/>
            <person name="Haridas S."/>
            <person name="Kuo A."/>
            <person name="Salamov A."/>
            <person name="Ahrendt S.R."/>
            <person name="Lipzen A."/>
            <person name="Sullivan W."/>
            <person name="Andreopoulos W.B."/>
            <person name="Clum A."/>
            <person name="Lindquist E."/>
            <person name="Daum C."/>
            <person name="Ramamoorthy G.K."/>
            <person name="Gryganskyi A."/>
            <person name="Culley D."/>
            <person name="Magnuson J.K."/>
            <person name="James T.Y."/>
            <person name="O'Malley M.A."/>
            <person name="Stajich J.E."/>
            <person name="Spatafora J.W."/>
            <person name="Visel A."/>
            <person name="Grigoriev I.V."/>
        </authorList>
    </citation>
    <scope>NUCLEOTIDE SEQUENCE [LARGE SCALE GENOMIC DNA]</scope>
    <source>
        <strain evidence="1 2">CBS 129021</strain>
    </source>
</reference>
<dbReference type="InterPro" id="IPR053185">
    <property type="entry name" value="SET_domain_protein"/>
</dbReference>
<dbReference type="Proteomes" id="UP000193689">
    <property type="component" value="Unassembled WGS sequence"/>
</dbReference>
<gene>
    <name evidence="1" type="ORF">BCR38DRAFT_453309</name>
</gene>
<dbReference type="InterPro" id="IPR046341">
    <property type="entry name" value="SET_dom_sf"/>
</dbReference>
<protein>
    <recommendedName>
        <fullName evidence="3">SET domain-containing protein</fullName>
    </recommendedName>
</protein>
<dbReference type="SUPFAM" id="SSF82199">
    <property type="entry name" value="SET domain"/>
    <property type="match status" value="1"/>
</dbReference>
<name>A0A1Y2D7U3_9PEZI</name>
<dbReference type="InParanoid" id="A0A1Y2D7U3"/>
<proteinExistence type="predicted"/>
<evidence type="ECO:0000313" key="1">
    <source>
        <dbReference type="EMBL" id="ORY54705.1"/>
    </source>
</evidence>
<evidence type="ECO:0008006" key="3">
    <source>
        <dbReference type="Google" id="ProtNLM"/>
    </source>
</evidence>
<evidence type="ECO:0000313" key="2">
    <source>
        <dbReference type="Proteomes" id="UP000193689"/>
    </source>
</evidence>
<dbReference type="PANTHER" id="PTHR47332:SF2">
    <property type="entry name" value="SET-6"/>
    <property type="match status" value="1"/>
</dbReference>
<organism evidence="1 2">
    <name type="scientific">Pseudomassariella vexata</name>
    <dbReference type="NCBI Taxonomy" id="1141098"/>
    <lineage>
        <taxon>Eukaryota</taxon>
        <taxon>Fungi</taxon>
        <taxon>Dikarya</taxon>
        <taxon>Ascomycota</taxon>
        <taxon>Pezizomycotina</taxon>
        <taxon>Sordariomycetes</taxon>
        <taxon>Xylariomycetidae</taxon>
        <taxon>Amphisphaeriales</taxon>
        <taxon>Pseudomassariaceae</taxon>
        <taxon>Pseudomassariella</taxon>
    </lineage>
</organism>
<dbReference type="GeneID" id="63777792"/>
<keyword evidence="2" id="KW-1185">Reference proteome</keyword>
<dbReference type="STRING" id="1141098.A0A1Y2D7U3"/>
<dbReference type="RefSeq" id="XP_040709287.1">
    <property type="nucleotide sequence ID" value="XM_040861580.1"/>
</dbReference>